<dbReference type="InterPro" id="IPR000560">
    <property type="entry name" value="His_Pase_clade-2"/>
</dbReference>
<keyword evidence="4" id="KW-1185">Reference proteome</keyword>
<dbReference type="EMBL" id="BDGU01000148">
    <property type="protein sequence ID" value="GAW03420.1"/>
    <property type="molecule type" value="Genomic_DNA"/>
</dbReference>
<evidence type="ECO:0000313" key="3">
    <source>
        <dbReference type="EMBL" id="GAW03420.1"/>
    </source>
</evidence>
<evidence type="ECO:0000256" key="2">
    <source>
        <dbReference type="SAM" id="Phobius"/>
    </source>
</evidence>
<dbReference type="PANTHER" id="PTHR11567:SF142">
    <property type="entry name" value="PHOSPHOGLYCERATE MUTASE-LIKE PROTEIN"/>
    <property type="match status" value="1"/>
</dbReference>
<dbReference type="STRING" id="5353.A0A1Q3E861"/>
<proteinExistence type="inferred from homology"/>
<keyword evidence="2" id="KW-0812">Transmembrane</keyword>
<keyword evidence="2" id="KW-1133">Transmembrane helix</keyword>
<dbReference type="Pfam" id="PF00328">
    <property type="entry name" value="His_Phos_2"/>
    <property type="match status" value="1"/>
</dbReference>
<protein>
    <submittedName>
        <fullName evidence="3">Testicular acid phosphatase like protein</fullName>
    </submittedName>
</protein>
<keyword evidence="2" id="KW-0472">Membrane</keyword>
<reference evidence="3 4" key="2">
    <citation type="submission" date="2017-02" db="EMBL/GenBank/DDBJ databases">
        <title>A genome survey and senescence transcriptome analysis in Lentinula edodes.</title>
        <authorList>
            <person name="Sakamoto Y."/>
            <person name="Nakade K."/>
            <person name="Sato S."/>
            <person name="Yoshida Y."/>
            <person name="Miyazaki K."/>
            <person name="Natsume S."/>
            <person name="Konno N."/>
        </authorList>
    </citation>
    <scope>NUCLEOTIDE SEQUENCE [LARGE SCALE GENOMIC DNA]</scope>
    <source>
        <strain evidence="3 4">NBRC 111202</strain>
    </source>
</reference>
<dbReference type="AlphaFoldDB" id="A0A1Q3E861"/>
<sequence length="604" mass="66963">MTGQTKLEVKLPWFLLPPPGQSSFITQYNVLHGVSLSGPLNGHQPRVGHAFHNIHRNVLKPKVQKQCLHLARPYASPPPPRIKPATTMAGLTENSSPSSFKMRAQLNNPLFFSHLSIISLFILSFCASVMRSSPVNMADASDLDAAAVADSQVLGVIVIARNGDRVEYYQDPKTYEGGVTETTALGEVESHQLGSVLRSEYLSPTSPSYIDGMRSDLVDNSEIKVRVKNGGEGTVIFDSAIALLQGLYPPNPKNKIVLANDSVVTAPLGGYQYVPVETVEPSNDRSLESWTDCPAFEKHISEFYASDEFKAKEKDAQPFFNSVKDFVFGRPTTLENAWNLYDYINSELTHNKTYAYRLPPTLVETARGLADFHENGVFSDKQSGGIGNIAGRTMLHTVLKALERVAFNDDPLQFMLVETGYQPFISLFHELEIVKEHPELQAIPDFASAFAIELRRGSPPDVRDFLRFRFKNGTGGGFKTVYVYGRHADIPLTEFIYKAKGGVISSNKQWAQVCGGSSFINSELGFVDQITYAATHQTLYTVAFAFVTFLSLFVLRSVFVRVVKATGEKIKNLRPKKVRLEGEEILNVDASSAQLLPDEKIRRV</sequence>
<gene>
    <name evidence="3" type="ORF">LENED_005146</name>
</gene>
<organism evidence="3 4">
    <name type="scientific">Lentinula edodes</name>
    <name type="common">Shiitake mushroom</name>
    <name type="synonym">Lentinus edodes</name>
    <dbReference type="NCBI Taxonomy" id="5353"/>
    <lineage>
        <taxon>Eukaryota</taxon>
        <taxon>Fungi</taxon>
        <taxon>Dikarya</taxon>
        <taxon>Basidiomycota</taxon>
        <taxon>Agaricomycotina</taxon>
        <taxon>Agaricomycetes</taxon>
        <taxon>Agaricomycetidae</taxon>
        <taxon>Agaricales</taxon>
        <taxon>Marasmiineae</taxon>
        <taxon>Omphalotaceae</taxon>
        <taxon>Lentinula</taxon>
    </lineage>
</organism>
<dbReference type="PANTHER" id="PTHR11567">
    <property type="entry name" value="ACID PHOSPHATASE-RELATED"/>
    <property type="match status" value="1"/>
</dbReference>
<dbReference type="Gene3D" id="3.40.50.1240">
    <property type="entry name" value="Phosphoglycerate mutase-like"/>
    <property type="match status" value="1"/>
</dbReference>
<feature type="transmembrane region" description="Helical" evidence="2">
    <location>
        <begin position="110"/>
        <end position="130"/>
    </location>
</feature>
<dbReference type="InterPro" id="IPR050645">
    <property type="entry name" value="Histidine_acid_phosphatase"/>
</dbReference>
<comment type="caution">
    <text evidence="3">The sequence shown here is derived from an EMBL/GenBank/DDBJ whole genome shotgun (WGS) entry which is preliminary data.</text>
</comment>
<evidence type="ECO:0000313" key="4">
    <source>
        <dbReference type="Proteomes" id="UP000188533"/>
    </source>
</evidence>
<evidence type="ECO:0000256" key="1">
    <source>
        <dbReference type="ARBA" id="ARBA00005375"/>
    </source>
</evidence>
<reference evidence="3 4" key="1">
    <citation type="submission" date="2016-08" db="EMBL/GenBank/DDBJ databases">
        <authorList>
            <consortium name="Lentinula edodes genome sequencing consortium"/>
            <person name="Sakamoto Y."/>
            <person name="Nakade K."/>
            <person name="Sato S."/>
            <person name="Yoshida Y."/>
            <person name="Miyazaki K."/>
            <person name="Natsume S."/>
            <person name="Konno N."/>
        </authorList>
    </citation>
    <scope>NUCLEOTIDE SEQUENCE [LARGE SCALE GENOMIC DNA]</scope>
    <source>
        <strain evidence="3 4">NBRC 111202</strain>
    </source>
</reference>
<feature type="transmembrane region" description="Helical" evidence="2">
    <location>
        <begin position="539"/>
        <end position="559"/>
    </location>
</feature>
<accession>A0A1Q3E861</accession>
<dbReference type="InterPro" id="IPR029033">
    <property type="entry name" value="His_PPase_superfam"/>
</dbReference>
<dbReference type="Proteomes" id="UP000188533">
    <property type="component" value="Unassembled WGS sequence"/>
</dbReference>
<name>A0A1Q3E861_LENED</name>
<comment type="similarity">
    <text evidence="1">Belongs to the histidine acid phosphatase family.</text>
</comment>
<dbReference type="GO" id="GO:0016791">
    <property type="term" value="F:phosphatase activity"/>
    <property type="evidence" value="ECO:0007669"/>
    <property type="project" value="TreeGrafter"/>
</dbReference>
<dbReference type="SUPFAM" id="SSF53254">
    <property type="entry name" value="Phosphoglycerate mutase-like"/>
    <property type="match status" value="1"/>
</dbReference>